<dbReference type="Gene3D" id="3.60.15.10">
    <property type="entry name" value="Ribonuclease Z/Hydroxyacylglutathione hydrolase-like"/>
    <property type="match status" value="2"/>
</dbReference>
<feature type="region of interest" description="Disordered" evidence="1">
    <location>
        <begin position="131"/>
        <end position="202"/>
    </location>
</feature>
<evidence type="ECO:0000313" key="4">
    <source>
        <dbReference type="Proteomes" id="UP000007322"/>
    </source>
</evidence>
<dbReference type="Pfam" id="PF00753">
    <property type="entry name" value="Lactamase_B"/>
    <property type="match status" value="1"/>
</dbReference>
<dbReference type="InParanoid" id="G2QBD2"/>
<dbReference type="eggNOG" id="ENOG502S564">
    <property type="taxonomic scope" value="Eukaryota"/>
</dbReference>
<dbReference type="OrthoDB" id="527344at2759"/>
<dbReference type="EMBL" id="CP003004">
    <property type="protein sequence ID" value="AEO57875.1"/>
    <property type="molecule type" value="Genomic_DNA"/>
</dbReference>
<keyword evidence="4" id="KW-1185">Reference proteome</keyword>
<dbReference type="PANTHER" id="PTHR46504">
    <property type="entry name" value="TRNASE Z TRZ1"/>
    <property type="match status" value="1"/>
</dbReference>
<dbReference type="HOGENOM" id="CLU_052686_0_0_1"/>
<dbReference type="InterPro" id="IPR001279">
    <property type="entry name" value="Metallo-B-lactamas"/>
</dbReference>
<feature type="domain" description="Metallo-beta-lactamase" evidence="2">
    <location>
        <begin position="58"/>
        <end position="119"/>
    </location>
</feature>
<dbReference type="GeneID" id="11507746"/>
<dbReference type="PANTHER" id="PTHR46504:SF2">
    <property type="entry name" value="TRNASE Z TRZ1"/>
    <property type="match status" value="1"/>
</dbReference>
<name>G2QBD2_THET4</name>
<organism evidence="3 4">
    <name type="scientific">Thermothelomyces thermophilus (strain ATCC 42464 / BCRC 31852 / DSM 1799)</name>
    <name type="common">Sporotrichum thermophile</name>
    <dbReference type="NCBI Taxonomy" id="573729"/>
    <lineage>
        <taxon>Eukaryota</taxon>
        <taxon>Fungi</taxon>
        <taxon>Dikarya</taxon>
        <taxon>Ascomycota</taxon>
        <taxon>Pezizomycotina</taxon>
        <taxon>Sordariomycetes</taxon>
        <taxon>Sordariomycetidae</taxon>
        <taxon>Sordariales</taxon>
        <taxon>Chaetomiaceae</taxon>
        <taxon>Thermothelomyces</taxon>
    </lineage>
</organism>
<sequence>MPANFATPLPQSPRSDILEWRFPKPYHNLTLTGRSRAAWHTSFVIPQLNLLLDAGLVVNNLRPKHIFLTHGHSDHTLLTPAFVKRSDPPDIYCPAEMKDALDGFINAKTMLNEGGGIWPPESTSPYLQKYINNKKGGEPSSPDAEDGVARHDPSSQADVLIEDDDSPAQEQQQDAGDDDAAADDDDGIHPLLRTHRTHPLRPGSTVTLARLAAPQTYTATAFACDHTVPCLGYVFSAVTPKLKPEYRGLAGAELRALRQERGVEITAPVATPVFAFLGDTTASVLASGPEWLGGGGGSGSGAGGVRVVITECSFLWEEHRDQADRTRHTIWSDLDPVVRRSPDTVFVLIHFSLRYSDEEVRAFFRERDVPENVVVWVDGVGG</sequence>
<dbReference type="AlphaFoldDB" id="G2QBD2"/>
<reference evidence="3 4" key="1">
    <citation type="journal article" date="2011" name="Nat. Biotechnol.">
        <title>Comparative genomic analysis of the thermophilic biomass-degrading fungi Myceliophthora thermophila and Thielavia terrestris.</title>
        <authorList>
            <person name="Berka R.M."/>
            <person name="Grigoriev I.V."/>
            <person name="Otillar R."/>
            <person name="Salamov A."/>
            <person name="Grimwood J."/>
            <person name="Reid I."/>
            <person name="Ishmael N."/>
            <person name="John T."/>
            <person name="Darmond C."/>
            <person name="Moisan M.-C."/>
            <person name="Henrissat B."/>
            <person name="Coutinho P.M."/>
            <person name="Lombard V."/>
            <person name="Natvig D.O."/>
            <person name="Lindquist E."/>
            <person name="Schmutz J."/>
            <person name="Lucas S."/>
            <person name="Harris P."/>
            <person name="Powlowski J."/>
            <person name="Bellemare A."/>
            <person name="Taylor D."/>
            <person name="Butler G."/>
            <person name="de Vries R.P."/>
            <person name="Allijn I.E."/>
            <person name="van den Brink J."/>
            <person name="Ushinsky S."/>
            <person name="Storms R."/>
            <person name="Powell A.J."/>
            <person name="Paulsen I.T."/>
            <person name="Elbourne L.D.H."/>
            <person name="Baker S.E."/>
            <person name="Magnuson J."/>
            <person name="LaBoissiere S."/>
            <person name="Clutterbuck A.J."/>
            <person name="Martinez D."/>
            <person name="Wogulis M."/>
            <person name="de Leon A.L."/>
            <person name="Rey M.W."/>
            <person name="Tsang A."/>
        </authorList>
    </citation>
    <scope>NUCLEOTIDE SEQUENCE [LARGE SCALE GENOMIC DNA]</scope>
    <source>
        <strain evidence="4">ATCC 42464 / BCRC 31852 / DSM 1799</strain>
    </source>
</reference>
<dbReference type="InterPro" id="IPR036866">
    <property type="entry name" value="RibonucZ/Hydroxyglut_hydro"/>
</dbReference>
<dbReference type="VEuPathDB" id="FungiDB:MYCTH_2304593"/>
<evidence type="ECO:0000259" key="2">
    <source>
        <dbReference type="Pfam" id="PF00753"/>
    </source>
</evidence>
<gene>
    <name evidence="3" type="ORF">MYCTH_2304593</name>
</gene>
<feature type="compositionally biased region" description="Acidic residues" evidence="1">
    <location>
        <begin position="175"/>
        <end position="186"/>
    </location>
</feature>
<dbReference type="Proteomes" id="UP000007322">
    <property type="component" value="Chromosome 3"/>
</dbReference>
<dbReference type="SUPFAM" id="SSF56281">
    <property type="entry name" value="Metallo-hydrolase/oxidoreductase"/>
    <property type="match status" value="1"/>
</dbReference>
<dbReference type="RefSeq" id="XP_003663120.1">
    <property type="nucleotide sequence ID" value="XM_003663072.1"/>
</dbReference>
<dbReference type="KEGG" id="mtm:MYCTH_2304593"/>
<protein>
    <recommendedName>
        <fullName evidence="2">Metallo-beta-lactamase domain-containing protein</fullName>
    </recommendedName>
</protein>
<proteinExistence type="predicted"/>
<evidence type="ECO:0000256" key="1">
    <source>
        <dbReference type="SAM" id="MobiDB-lite"/>
    </source>
</evidence>
<evidence type="ECO:0000313" key="3">
    <source>
        <dbReference type="EMBL" id="AEO57875.1"/>
    </source>
</evidence>
<dbReference type="OMA" id="LTHFSMR"/>
<dbReference type="STRING" id="573729.G2QBD2"/>
<accession>G2QBD2</accession>